<evidence type="ECO:0000256" key="3">
    <source>
        <dbReference type="ARBA" id="ARBA00022544"/>
    </source>
</evidence>
<dbReference type="InterPro" id="IPR008844">
    <property type="entry name" value="Spore_GerAC-like"/>
</dbReference>
<dbReference type="EMBL" id="MRTP01000001">
    <property type="protein sequence ID" value="OMF57726.1"/>
    <property type="molecule type" value="Genomic_DNA"/>
</dbReference>
<evidence type="ECO:0000256" key="1">
    <source>
        <dbReference type="ARBA" id="ARBA00004635"/>
    </source>
</evidence>
<organism evidence="10 11">
    <name type="scientific">Paenibacillus rhizosphaerae</name>
    <dbReference type="NCBI Taxonomy" id="297318"/>
    <lineage>
        <taxon>Bacteria</taxon>
        <taxon>Bacillati</taxon>
        <taxon>Bacillota</taxon>
        <taxon>Bacilli</taxon>
        <taxon>Bacillales</taxon>
        <taxon>Paenibacillaceae</taxon>
        <taxon>Paenibacillus</taxon>
    </lineage>
</organism>
<dbReference type="InterPro" id="IPR057336">
    <property type="entry name" value="GerAC_N"/>
</dbReference>
<evidence type="ECO:0000256" key="2">
    <source>
        <dbReference type="ARBA" id="ARBA00007886"/>
    </source>
</evidence>
<evidence type="ECO:0000256" key="7">
    <source>
        <dbReference type="ARBA" id="ARBA00023288"/>
    </source>
</evidence>
<reference evidence="10 11" key="1">
    <citation type="submission" date="2016-11" db="EMBL/GenBank/DDBJ databases">
        <title>Paenibacillus species isolates.</title>
        <authorList>
            <person name="Beno S.M."/>
        </authorList>
    </citation>
    <scope>NUCLEOTIDE SEQUENCE [LARGE SCALE GENOMIC DNA]</scope>
    <source>
        <strain evidence="10 11">FSL R5-0378</strain>
    </source>
</reference>
<dbReference type="Pfam" id="PF25198">
    <property type="entry name" value="Spore_GerAC_N"/>
    <property type="match status" value="1"/>
</dbReference>
<keyword evidence="11" id="KW-1185">Reference proteome</keyword>
<dbReference type="NCBIfam" id="TIGR02887">
    <property type="entry name" value="spore_ger_x_C"/>
    <property type="match status" value="1"/>
</dbReference>
<dbReference type="Gene3D" id="3.30.300.210">
    <property type="entry name" value="Nutrient germinant receptor protein C, domain 3"/>
    <property type="match status" value="1"/>
</dbReference>
<dbReference type="RefSeq" id="WP_076166007.1">
    <property type="nucleotide sequence ID" value="NZ_MRTP01000001.1"/>
</dbReference>
<evidence type="ECO:0000313" key="11">
    <source>
        <dbReference type="Proteomes" id="UP000187172"/>
    </source>
</evidence>
<sequence length="390" mass="43455">MKSARLAAAFFLFTIIPLVTGCWDRTEVNDLALIMGAGMDAAPNGKVELSVQVYTPNQSSMSSDGEMTSSGNQGDMVIVKSAVGTDLADAAQRLQEEMPRKVFWGHSEVFIVGEELAKRGIMDQVDFLFRHPQPREHAYFFISQGRAKSILSINTRMERDSAETLRELTVLAGGMGVTLKDLGGMLAGRSKAIIVPLIGKKEESGQSNAYPYINGAAVLMKGKMAGQYQGEVKRYVQIIRNELESTTVTFPVQESKGDDGGIMSVRLIKCHTKLIPLIRRNQWSVMIRIEGEASVLQNETHVNVMLPQEMPRLEQQLNKEIESKVKETFRKIQDETGADVFGTADAFWQKYPARWTKEQARWDEIFPEISVYAHSSVHIISPGFSGKTFK</sequence>
<dbReference type="Proteomes" id="UP000187172">
    <property type="component" value="Unassembled WGS sequence"/>
</dbReference>
<evidence type="ECO:0000313" key="10">
    <source>
        <dbReference type="EMBL" id="OMF57726.1"/>
    </source>
</evidence>
<accession>A0A1R1F186</accession>
<evidence type="ECO:0000256" key="4">
    <source>
        <dbReference type="ARBA" id="ARBA00022729"/>
    </source>
</evidence>
<evidence type="ECO:0000256" key="6">
    <source>
        <dbReference type="ARBA" id="ARBA00023139"/>
    </source>
</evidence>
<keyword evidence="6" id="KW-0564">Palmitate</keyword>
<dbReference type="Pfam" id="PF05504">
    <property type="entry name" value="Spore_GerAC"/>
    <property type="match status" value="1"/>
</dbReference>
<protein>
    <submittedName>
        <fullName evidence="10">Uncharacterized protein</fullName>
    </submittedName>
</protein>
<comment type="subcellular location">
    <subcellularLocation>
        <location evidence="1">Membrane</location>
        <topology evidence="1">Lipid-anchor</topology>
    </subcellularLocation>
</comment>
<dbReference type="STRING" id="297318.BK138_03805"/>
<name>A0A1R1F186_9BACL</name>
<proteinExistence type="inferred from homology"/>
<keyword evidence="3" id="KW-0309">Germination</keyword>
<dbReference type="PROSITE" id="PS51257">
    <property type="entry name" value="PROKAR_LIPOPROTEIN"/>
    <property type="match status" value="1"/>
</dbReference>
<dbReference type="PANTHER" id="PTHR35789">
    <property type="entry name" value="SPORE GERMINATION PROTEIN B3"/>
    <property type="match status" value="1"/>
</dbReference>
<feature type="domain" description="Spore germination GerAC-like C-terminal" evidence="8">
    <location>
        <begin position="214"/>
        <end position="383"/>
    </location>
</feature>
<dbReference type="GO" id="GO:0009847">
    <property type="term" value="P:spore germination"/>
    <property type="evidence" value="ECO:0007669"/>
    <property type="project" value="InterPro"/>
</dbReference>
<evidence type="ECO:0000259" key="8">
    <source>
        <dbReference type="Pfam" id="PF05504"/>
    </source>
</evidence>
<keyword evidence="4" id="KW-0732">Signal</keyword>
<feature type="domain" description="Spore germination protein N-terminal" evidence="9">
    <location>
        <begin position="24"/>
        <end position="198"/>
    </location>
</feature>
<dbReference type="InterPro" id="IPR046953">
    <property type="entry name" value="Spore_GerAC-like_C"/>
</dbReference>
<keyword evidence="7" id="KW-0449">Lipoprotein</keyword>
<comment type="caution">
    <text evidence="10">The sequence shown here is derived from an EMBL/GenBank/DDBJ whole genome shotgun (WGS) entry which is preliminary data.</text>
</comment>
<evidence type="ECO:0000259" key="9">
    <source>
        <dbReference type="Pfam" id="PF25198"/>
    </source>
</evidence>
<gene>
    <name evidence="10" type="ORF">BK138_03805</name>
</gene>
<dbReference type="InterPro" id="IPR038501">
    <property type="entry name" value="Spore_GerAC_C_sf"/>
</dbReference>
<dbReference type="GO" id="GO:0016020">
    <property type="term" value="C:membrane"/>
    <property type="evidence" value="ECO:0007669"/>
    <property type="project" value="UniProtKB-SubCell"/>
</dbReference>
<keyword evidence="5" id="KW-0472">Membrane</keyword>
<comment type="similarity">
    <text evidence="2">Belongs to the GerABKC lipoprotein family.</text>
</comment>
<evidence type="ECO:0000256" key="5">
    <source>
        <dbReference type="ARBA" id="ARBA00023136"/>
    </source>
</evidence>
<dbReference type="PANTHER" id="PTHR35789:SF1">
    <property type="entry name" value="SPORE GERMINATION PROTEIN B3"/>
    <property type="match status" value="1"/>
</dbReference>
<dbReference type="AlphaFoldDB" id="A0A1R1F186"/>